<dbReference type="InterPro" id="IPR036866">
    <property type="entry name" value="RibonucZ/Hydroxyglut_hydro"/>
</dbReference>
<keyword evidence="15" id="KW-1185">Reference proteome</keyword>
<dbReference type="InterPro" id="IPR027794">
    <property type="entry name" value="tRNase_Z_dom"/>
</dbReference>
<dbReference type="PANTHER" id="PTHR12553">
    <property type="entry name" value="ZINC PHOSPHODIESTERASE ELAC PROTEIN 2"/>
    <property type="match status" value="1"/>
</dbReference>
<feature type="domain" description="tRNase Z endonuclease" evidence="13">
    <location>
        <begin position="6"/>
        <end position="58"/>
    </location>
</feature>
<evidence type="ECO:0000256" key="7">
    <source>
        <dbReference type="ARBA" id="ARBA00022723"/>
    </source>
</evidence>
<dbReference type="AlphaFoldDB" id="A0A165GL05"/>
<comment type="cofactor">
    <cofactor evidence="2">
        <name>Zn(2+)</name>
        <dbReference type="ChEBI" id="CHEBI:29105"/>
    </cofactor>
</comment>
<dbReference type="Proteomes" id="UP000076871">
    <property type="component" value="Unassembled WGS sequence"/>
</dbReference>
<keyword evidence="10" id="KW-0862">Zinc</keyword>
<evidence type="ECO:0000256" key="4">
    <source>
        <dbReference type="ARBA" id="ARBA00012477"/>
    </source>
</evidence>
<dbReference type="Pfam" id="PF12706">
    <property type="entry name" value="Lactamase_B_2"/>
    <property type="match status" value="1"/>
</dbReference>
<comment type="similarity">
    <text evidence="3">Belongs to the RNase Z family.</text>
</comment>
<dbReference type="InterPro" id="IPR047151">
    <property type="entry name" value="RNZ2-like"/>
</dbReference>
<dbReference type="CDD" id="cd07718">
    <property type="entry name" value="RNaseZ_ELAC1_ELAC2-C-term-like_MBL-fold"/>
    <property type="match status" value="1"/>
</dbReference>
<dbReference type="RefSeq" id="XP_040768236.1">
    <property type="nucleotide sequence ID" value="XM_040914187.1"/>
</dbReference>
<dbReference type="GeneID" id="63831215"/>
<keyword evidence="8" id="KW-0255">Endonuclease</keyword>
<dbReference type="Pfam" id="PF13691">
    <property type="entry name" value="Lactamase_B_4"/>
    <property type="match status" value="1"/>
</dbReference>
<dbReference type="Gene3D" id="3.60.15.10">
    <property type="entry name" value="Ribonuclease Z/Hydroxyacylglutathione hydrolase-like"/>
    <property type="match status" value="2"/>
</dbReference>
<evidence type="ECO:0000259" key="13">
    <source>
        <dbReference type="Pfam" id="PF13691"/>
    </source>
</evidence>
<evidence type="ECO:0000256" key="3">
    <source>
        <dbReference type="ARBA" id="ARBA00007823"/>
    </source>
</evidence>
<dbReference type="GO" id="GO:0042781">
    <property type="term" value="F:3'-tRNA processing endoribonuclease activity"/>
    <property type="evidence" value="ECO:0007669"/>
    <property type="project" value="UniProtKB-EC"/>
</dbReference>
<proteinExistence type="inferred from homology"/>
<dbReference type="FunCoup" id="A0A165GL05">
    <property type="interactions" value="625"/>
</dbReference>
<evidence type="ECO:0000256" key="8">
    <source>
        <dbReference type="ARBA" id="ARBA00022759"/>
    </source>
</evidence>
<evidence type="ECO:0000313" key="15">
    <source>
        <dbReference type="Proteomes" id="UP000076871"/>
    </source>
</evidence>
<dbReference type="GO" id="GO:0046872">
    <property type="term" value="F:metal ion binding"/>
    <property type="evidence" value="ECO:0007669"/>
    <property type="project" value="UniProtKB-KW"/>
</dbReference>
<evidence type="ECO:0000256" key="9">
    <source>
        <dbReference type="ARBA" id="ARBA00022801"/>
    </source>
</evidence>
<comment type="catalytic activity">
    <reaction evidence="1">
        <text>Endonucleolytic cleavage of RNA, removing extra 3' nucleotides from tRNA precursor, generating 3' termini of tRNAs. A 3'-hydroxy group is left at the tRNA terminus and a 5'-phosphoryl group is left at the trailer molecule.</text>
        <dbReference type="EC" id="3.1.26.11"/>
    </reaction>
</comment>
<dbReference type="InParanoid" id="A0A165GL05"/>
<keyword evidence="5" id="KW-0819">tRNA processing</keyword>
<evidence type="ECO:0000256" key="2">
    <source>
        <dbReference type="ARBA" id="ARBA00001947"/>
    </source>
</evidence>
<dbReference type="EMBL" id="KV427609">
    <property type="protein sequence ID" value="KZT10496.1"/>
    <property type="molecule type" value="Genomic_DNA"/>
</dbReference>
<evidence type="ECO:0000256" key="6">
    <source>
        <dbReference type="ARBA" id="ARBA00022722"/>
    </source>
</evidence>
<gene>
    <name evidence="14" type="ORF">LAESUDRAFT_810112</name>
</gene>
<dbReference type="PANTHER" id="PTHR12553:SF49">
    <property type="entry name" value="ZINC PHOSPHODIESTERASE ELAC PROTEIN 2"/>
    <property type="match status" value="1"/>
</dbReference>
<dbReference type="InterPro" id="IPR001279">
    <property type="entry name" value="Metallo-B-lactamas"/>
</dbReference>
<dbReference type="GO" id="GO:0005739">
    <property type="term" value="C:mitochondrion"/>
    <property type="evidence" value="ECO:0007669"/>
    <property type="project" value="TreeGrafter"/>
</dbReference>
<feature type="region of interest" description="Disordered" evidence="11">
    <location>
        <begin position="152"/>
        <end position="178"/>
    </location>
</feature>
<evidence type="ECO:0000313" key="14">
    <source>
        <dbReference type="EMBL" id="KZT10496.1"/>
    </source>
</evidence>
<reference evidence="14 15" key="1">
    <citation type="journal article" date="2016" name="Mol. Biol. Evol.">
        <title>Comparative Genomics of Early-Diverging Mushroom-Forming Fungi Provides Insights into the Origins of Lignocellulose Decay Capabilities.</title>
        <authorList>
            <person name="Nagy L.G."/>
            <person name="Riley R."/>
            <person name="Tritt A."/>
            <person name="Adam C."/>
            <person name="Daum C."/>
            <person name="Floudas D."/>
            <person name="Sun H."/>
            <person name="Yadav J.S."/>
            <person name="Pangilinan J."/>
            <person name="Larsson K.H."/>
            <person name="Matsuura K."/>
            <person name="Barry K."/>
            <person name="Labutti K."/>
            <person name="Kuo R."/>
            <person name="Ohm R.A."/>
            <person name="Bhattacharya S.S."/>
            <person name="Shirouzu T."/>
            <person name="Yoshinaga Y."/>
            <person name="Martin F.M."/>
            <person name="Grigoriev I.V."/>
            <person name="Hibbett D.S."/>
        </authorList>
    </citation>
    <scope>NUCLEOTIDE SEQUENCE [LARGE SCALE GENOMIC DNA]</scope>
    <source>
        <strain evidence="14 15">93-53</strain>
    </source>
</reference>
<evidence type="ECO:0000259" key="12">
    <source>
        <dbReference type="Pfam" id="PF12706"/>
    </source>
</evidence>
<dbReference type="OrthoDB" id="527344at2759"/>
<evidence type="ECO:0000256" key="10">
    <source>
        <dbReference type="ARBA" id="ARBA00022833"/>
    </source>
</evidence>
<dbReference type="STRING" id="1314785.A0A165GL05"/>
<dbReference type="EC" id="3.1.26.11" evidence="4"/>
<dbReference type="GO" id="GO:1990180">
    <property type="term" value="P:mitochondrial tRNA 3'-end processing"/>
    <property type="evidence" value="ECO:0007669"/>
    <property type="project" value="TreeGrafter"/>
</dbReference>
<feature type="domain" description="Metallo-beta-lactamase" evidence="12">
    <location>
        <begin position="571"/>
        <end position="818"/>
    </location>
</feature>
<protein>
    <recommendedName>
        <fullName evidence="4">ribonuclease Z</fullName>
        <ecNumber evidence="4">3.1.26.11</ecNumber>
    </recommendedName>
</protein>
<evidence type="ECO:0000256" key="5">
    <source>
        <dbReference type="ARBA" id="ARBA00022694"/>
    </source>
</evidence>
<feature type="region of interest" description="Disordered" evidence="11">
    <location>
        <begin position="198"/>
        <end position="242"/>
    </location>
</feature>
<accession>A0A165GL05</accession>
<evidence type="ECO:0000256" key="11">
    <source>
        <dbReference type="SAM" id="MobiDB-lite"/>
    </source>
</evidence>
<evidence type="ECO:0000256" key="1">
    <source>
        <dbReference type="ARBA" id="ARBA00000402"/>
    </source>
</evidence>
<keyword evidence="9" id="KW-0378">Hydrolase</keyword>
<dbReference type="SUPFAM" id="SSF56281">
    <property type="entry name" value="Metallo-hydrolase/oxidoreductase"/>
    <property type="match status" value="2"/>
</dbReference>
<organism evidence="14 15">
    <name type="scientific">Laetiporus sulphureus 93-53</name>
    <dbReference type="NCBI Taxonomy" id="1314785"/>
    <lineage>
        <taxon>Eukaryota</taxon>
        <taxon>Fungi</taxon>
        <taxon>Dikarya</taxon>
        <taxon>Basidiomycota</taxon>
        <taxon>Agaricomycotina</taxon>
        <taxon>Agaricomycetes</taxon>
        <taxon>Polyporales</taxon>
        <taxon>Laetiporus</taxon>
    </lineage>
</organism>
<keyword evidence="7" id="KW-0479">Metal-binding</keyword>
<keyword evidence="6" id="KW-0540">Nuclease</keyword>
<sequence length="889" mass="98652">MNWSVSVVSTATSDTEPTIIVTFDNGKYVFNAGENTGRTWTQSRRHWRKSKGLFVTSVGTQQCAGLTGVLMFFADGLMKGLDVVGPQGLTHYLASMRHHMFRSGFSVKCVEIPPAPSSSADTEPAAPVPVFKDENVTVYGIPIYPTPPDAIVSTSSAKRKRSPLPSKRPAMAGIQYKSPLPGVDAQEYRRLTVENMFPRLVQPPGGGPPKDPDEQKQGKGKRHKQQVDAKSAKMVAGPEPPPPLMEVYNEAYAHKNKYLPPFEEYGLDMSKKMTACYVLVGPRTRGKFDAKKAETLGVFRTDRAKLIKGQTVTITIKDADGNEIQRIVKPEDCIAQSEIPKVMLLLDVPTPTHIPQVVATFTENPFYSRFHSKSENDQSEYRVHIIYHLCGPGVLEDERYKAFMRGFANHVNHQISSREHGPDPVTFTSAAFSQLRLHQLDADMFPLPQFSLVARRDLSSVTGLPAKAELLSPNRIVMMRPLTDPCDDEEIAKYDLFHPVITSGMPVSLPESISNEFAAAKARVQRHVDERAQDKKPGDDVEVIPLGTSSAVPSKYRNVSSTLIRIPNWGNILLDAGEGTWGQLTRMFGDDIDNHTTGAWDVLRNLKFIFLSHMHGDHHVGTAKLLAMRKLLKPSPNQALFIVGNRNHEVYLRDQSSLEDLGLSGPGRNGVIFMQSGFFHWFPPEERKELMENDTFQRFEIARKLLNSSWAEPSLKSGKEMCRALGLESFQTLRVNHGGGCYAVILKHQDGWSIVYSADTPPDAVLAAAGENCKLLIHEATLADGQEDLALAKKHSTFSQARKIGEQMKAENLLLTHFSARFPKIMLGDDGKIDELPHPTLALAVDHVRFVIGDMWKLGVYSRAVEGTIFETNAEEGGDEDDELPSGPW</sequence>
<name>A0A165GL05_9APHY</name>